<keyword evidence="1" id="KW-0732">Signal</keyword>
<dbReference type="EMBL" id="PYLS01000005">
    <property type="protein sequence ID" value="PST83356.1"/>
    <property type="molecule type" value="Genomic_DNA"/>
</dbReference>
<evidence type="ECO:0000313" key="4">
    <source>
        <dbReference type="Proteomes" id="UP000240912"/>
    </source>
</evidence>
<dbReference type="RefSeq" id="WP_107215616.1">
    <property type="nucleotide sequence ID" value="NZ_KZ686269.1"/>
</dbReference>
<dbReference type="PANTHER" id="PTHR46825">
    <property type="entry name" value="D-ALANYL-D-ALANINE-CARBOXYPEPTIDASE/ENDOPEPTIDASE AMPH"/>
    <property type="match status" value="1"/>
</dbReference>
<name>A0A2T3HLQ5_9SPHI</name>
<keyword evidence="4" id="KW-1185">Reference proteome</keyword>
<dbReference type="InterPro" id="IPR050491">
    <property type="entry name" value="AmpC-like"/>
</dbReference>
<dbReference type="PANTHER" id="PTHR46825:SF8">
    <property type="entry name" value="BETA-LACTAMASE-RELATED"/>
    <property type="match status" value="1"/>
</dbReference>
<feature type="signal peptide" evidence="1">
    <location>
        <begin position="1"/>
        <end position="25"/>
    </location>
</feature>
<evidence type="ECO:0000259" key="2">
    <source>
        <dbReference type="Pfam" id="PF00144"/>
    </source>
</evidence>
<feature type="chain" id="PRO_5015786943" description="Beta-lactamase-related domain-containing protein" evidence="1">
    <location>
        <begin position="26"/>
        <end position="481"/>
    </location>
</feature>
<dbReference type="Gene3D" id="3.40.710.10">
    <property type="entry name" value="DD-peptidase/beta-lactamase superfamily"/>
    <property type="match status" value="1"/>
</dbReference>
<sequence>MNNNRWLRSVLLTVSLFSLALQASAQDHNRRLYDSVANRIRTSYNGHRPHEIYELTSESFRKKMTAGQFAEGMNKFFAKAGSWQSVAYKDANEKGFDYLGKFENSDYLFSLKLDQTGRASRINFAAAPRVIPDKVQAVKSSNRLQDSIDRMVEKVARPYIQKGNTAGLLIAWIGNDGVRRYSYGTTAAGAGKLPDADVTVFEIGSVTKTFTALLLAIEVAAGRMKLEDPVSRYLPDSIPELEYHGTPVTLKHLASHTSGLPRLPQNIFTGNADPLNPYKHYTADSLYRFLRTHRITVGPGTKFSYSNLGAGLLGTILARQSGKTFGRLIEERIARPLGMMRTKVSLTPAELQNMAQGHNETGRGVPPWDLGPLQGSGAIRSTLNDMIVYTQAQLKPGGTLKKAIELSHHAVFTGGEQRMALGWRIDSVSGHSLLHHSGGTGGFRSFVGLDTSRGMGIVILSNAAEEVTELGMELLTRQKAH</sequence>
<protein>
    <recommendedName>
        <fullName evidence="2">Beta-lactamase-related domain-containing protein</fullName>
    </recommendedName>
</protein>
<reference evidence="3 4" key="1">
    <citation type="submission" date="2018-03" db="EMBL/GenBank/DDBJ databases">
        <authorList>
            <person name="Keele B.F."/>
        </authorList>
    </citation>
    <scope>NUCLEOTIDE SEQUENCE [LARGE SCALE GENOMIC DNA]</scope>
    <source>
        <strain evidence="3 4">YL28-9</strain>
    </source>
</reference>
<evidence type="ECO:0000256" key="1">
    <source>
        <dbReference type="SAM" id="SignalP"/>
    </source>
</evidence>
<dbReference type="OrthoDB" id="9793489at2"/>
<dbReference type="SUPFAM" id="SSF56601">
    <property type="entry name" value="beta-lactamase/transpeptidase-like"/>
    <property type="match status" value="1"/>
</dbReference>
<gene>
    <name evidence="3" type="ORF">C7T94_12320</name>
</gene>
<dbReference type="InterPro" id="IPR001466">
    <property type="entry name" value="Beta-lactam-related"/>
</dbReference>
<organism evidence="3 4">
    <name type="scientific">Pedobacter yulinensis</name>
    <dbReference type="NCBI Taxonomy" id="2126353"/>
    <lineage>
        <taxon>Bacteria</taxon>
        <taxon>Pseudomonadati</taxon>
        <taxon>Bacteroidota</taxon>
        <taxon>Sphingobacteriia</taxon>
        <taxon>Sphingobacteriales</taxon>
        <taxon>Sphingobacteriaceae</taxon>
        <taxon>Pedobacter</taxon>
    </lineage>
</organism>
<dbReference type="InterPro" id="IPR012338">
    <property type="entry name" value="Beta-lactam/transpept-like"/>
</dbReference>
<dbReference type="Pfam" id="PF00144">
    <property type="entry name" value="Beta-lactamase"/>
    <property type="match status" value="1"/>
</dbReference>
<dbReference type="Proteomes" id="UP000240912">
    <property type="component" value="Unassembled WGS sequence"/>
</dbReference>
<dbReference type="AlphaFoldDB" id="A0A2T3HLQ5"/>
<accession>A0A2T3HLQ5</accession>
<evidence type="ECO:0000313" key="3">
    <source>
        <dbReference type="EMBL" id="PST83356.1"/>
    </source>
</evidence>
<feature type="domain" description="Beta-lactamase-related" evidence="2">
    <location>
        <begin position="153"/>
        <end position="466"/>
    </location>
</feature>
<comment type="caution">
    <text evidence="3">The sequence shown here is derived from an EMBL/GenBank/DDBJ whole genome shotgun (WGS) entry which is preliminary data.</text>
</comment>
<proteinExistence type="predicted"/>